<gene>
    <name evidence="1" type="ORF">S03H2_08110</name>
</gene>
<dbReference type="EMBL" id="BARU01003881">
    <property type="protein sequence ID" value="GAH28465.1"/>
    <property type="molecule type" value="Genomic_DNA"/>
</dbReference>
<reference evidence="1" key="1">
    <citation type="journal article" date="2014" name="Front. Microbiol.">
        <title>High frequency of phylogenetically diverse reductive dehalogenase-homologous genes in deep subseafloor sedimentary metagenomes.</title>
        <authorList>
            <person name="Kawai M."/>
            <person name="Futagami T."/>
            <person name="Toyoda A."/>
            <person name="Takaki Y."/>
            <person name="Nishi S."/>
            <person name="Hori S."/>
            <person name="Arai W."/>
            <person name="Tsubouchi T."/>
            <person name="Morono Y."/>
            <person name="Uchiyama I."/>
            <person name="Ito T."/>
            <person name="Fujiyama A."/>
            <person name="Inagaki F."/>
            <person name="Takami H."/>
        </authorList>
    </citation>
    <scope>NUCLEOTIDE SEQUENCE</scope>
    <source>
        <strain evidence="1">Expedition CK06-06</strain>
    </source>
</reference>
<name>X1F7E9_9ZZZZ</name>
<evidence type="ECO:0008006" key="2">
    <source>
        <dbReference type="Google" id="ProtNLM"/>
    </source>
</evidence>
<organism evidence="1">
    <name type="scientific">marine sediment metagenome</name>
    <dbReference type="NCBI Taxonomy" id="412755"/>
    <lineage>
        <taxon>unclassified sequences</taxon>
        <taxon>metagenomes</taxon>
        <taxon>ecological metagenomes</taxon>
    </lineage>
</organism>
<evidence type="ECO:0000313" key="1">
    <source>
        <dbReference type="EMBL" id="GAH28465.1"/>
    </source>
</evidence>
<dbReference type="InterPro" id="IPR036291">
    <property type="entry name" value="NAD(P)-bd_dom_sf"/>
</dbReference>
<dbReference type="AlphaFoldDB" id="X1F7E9"/>
<sequence length="73" mass="8348">CISIEQGVRMLVEISGLKVKIVQESSRMRSYDIHQLHGDASRIGKDLGWRAEITLEQTMKDLLSYWRAKEGVS</sequence>
<feature type="non-terminal residue" evidence="1">
    <location>
        <position position="1"/>
    </location>
</feature>
<comment type="caution">
    <text evidence="1">The sequence shown here is derived from an EMBL/GenBank/DDBJ whole genome shotgun (WGS) entry which is preliminary data.</text>
</comment>
<dbReference type="Gene3D" id="3.90.25.10">
    <property type="entry name" value="UDP-galactose 4-epimerase, domain 1"/>
    <property type="match status" value="1"/>
</dbReference>
<protein>
    <recommendedName>
        <fullName evidence="2">NAD(P)-binding domain-containing protein</fullName>
    </recommendedName>
</protein>
<accession>X1F7E9</accession>
<dbReference type="Gene3D" id="3.40.50.720">
    <property type="entry name" value="NAD(P)-binding Rossmann-like Domain"/>
    <property type="match status" value="1"/>
</dbReference>
<dbReference type="SUPFAM" id="SSF51735">
    <property type="entry name" value="NAD(P)-binding Rossmann-fold domains"/>
    <property type="match status" value="1"/>
</dbReference>
<proteinExistence type="predicted"/>